<evidence type="ECO:0000313" key="1">
    <source>
        <dbReference type="EMBL" id="GAY19929.1"/>
    </source>
</evidence>
<dbReference type="InterPro" id="IPR035093">
    <property type="entry name" value="RelE/ParE_toxin_dom_sf"/>
</dbReference>
<gene>
    <name evidence="1" type="ORF">SFOMI_0451</name>
</gene>
<dbReference type="Gene3D" id="3.30.2310.20">
    <property type="entry name" value="RelE-like"/>
    <property type="match status" value="1"/>
</dbReference>
<dbReference type="Proteomes" id="UP000221538">
    <property type="component" value="Unassembled WGS sequence"/>
</dbReference>
<protein>
    <submittedName>
        <fullName evidence="1">HigB toxin protein</fullName>
    </submittedName>
</protein>
<evidence type="ECO:0000313" key="2">
    <source>
        <dbReference type="Proteomes" id="UP000221538"/>
    </source>
</evidence>
<dbReference type="SUPFAM" id="SSF143011">
    <property type="entry name" value="RelE-like"/>
    <property type="match status" value="1"/>
</dbReference>
<reference evidence="1 2" key="2">
    <citation type="journal article" date="2013" name="Environ. Sci. Technol.">
        <title>The 4-tert-butylphenol-utilizing bacterium Sphingobium fuliginis OMI can degrade bisphenols via phenolic ring hydroxylation and meta-cleavage pathway.</title>
        <authorList>
            <person name="Ogata Y."/>
            <person name="Goda S."/>
            <person name="Toyama T."/>
            <person name="Sei K."/>
            <person name="Ike M."/>
        </authorList>
    </citation>
    <scope>NUCLEOTIDE SEQUENCE [LARGE SCALE GENOMIC DNA]</scope>
    <source>
        <strain evidence="1 2">OMI</strain>
    </source>
</reference>
<sequence>MEIESISHKALRSFAETGKAKGLPGNLVARLRNMLAWLSVIEMADELLVPPNYGAHLLSGDRAGTWSLTVTRNWRMTFRINAANAIEDLDLEDYH</sequence>
<name>A0A292ZAL9_SPHSA</name>
<organism evidence="1 2">
    <name type="scientific">Sphingobium fuliginis (strain ATCC 27551)</name>
    <dbReference type="NCBI Taxonomy" id="336203"/>
    <lineage>
        <taxon>Bacteria</taxon>
        <taxon>Pseudomonadati</taxon>
        <taxon>Pseudomonadota</taxon>
        <taxon>Alphaproteobacteria</taxon>
        <taxon>Sphingomonadales</taxon>
        <taxon>Sphingomonadaceae</taxon>
        <taxon>Sphingobium</taxon>
    </lineage>
</organism>
<proteinExistence type="predicted"/>
<dbReference type="RefSeq" id="WP_099185264.1">
    <property type="nucleotide sequence ID" value="NZ_BEWI01000030.1"/>
</dbReference>
<dbReference type="InterPro" id="IPR007711">
    <property type="entry name" value="HigB-1"/>
</dbReference>
<reference evidence="1 2" key="1">
    <citation type="journal article" date="2013" name="Biodegradation">
        <title>Occurrence of 4-tert-butylphenol (4-t-BP) biodegradation in an aquatic sample caused by the presence of Spirodela polyrrhiza and isolation of a 4-t-BP-utilizing bacterium.</title>
        <authorList>
            <person name="Ogata Y."/>
            <person name="Toyama T."/>
            <person name="Yu N."/>
            <person name="Wang X."/>
            <person name="Sei K."/>
            <person name="Ike M."/>
        </authorList>
    </citation>
    <scope>NUCLEOTIDE SEQUENCE [LARGE SCALE GENOMIC DNA]</scope>
    <source>
        <strain evidence="1 2">OMI</strain>
    </source>
</reference>
<accession>A0A292ZAL9</accession>
<dbReference type="Pfam" id="PF05015">
    <property type="entry name" value="HigB-like_toxin"/>
    <property type="match status" value="1"/>
</dbReference>
<dbReference type="AlphaFoldDB" id="A0A292ZAL9"/>
<dbReference type="EMBL" id="BEWI01000030">
    <property type="protein sequence ID" value="GAY19929.1"/>
    <property type="molecule type" value="Genomic_DNA"/>
</dbReference>
<comment type="caution">
    <text evidence="1">The sequence shown here is derived from an EMBL/GenBank/DDBJ whole genome shotgun (WGS) entry which is preliminary data.</text>
</comment>